<sequence length="115" mass="12269">MKELKKGCVVFMKAESGCVGYGNAQCVEEVHCVELGTISLYGHNQHYTTSDIDRVVSYPVGLTKPELLAASKLGLLAFSAAAKAMKKAGISDEDSDRMDEEVKATIEAAIAKATN</sequence>
<gene>
    <name evidence="1" type="ORF">LCGC14_3089140</name>
</gene>
<proteinExistence type="predicted"/>
<protein>
    <submittedName>
        <fullName evidence="1">Uncharacterized protein</fullName>
    </submittedName>
</protein>
<organism evidence="1">
    <name type="scientific">marine sediment metagenome</name>
    <dbReference type="NCBI Taxonomy" id="412755"/>
    <lineage>
        <taxon>unclassified sequences</taxon>
        <taxon>metagenomes</taxon>
        <taxon>ecological metagenomes</taxon>
    </lineage>
</organism>
<dbReference type="AlphaFoldDB" id="A0A0F8Z1K0"/>
<dbReference type="EMBL" id="LAZR01066222">
    <property type="protein sequence ID" value="KKK54001.1"/>
    <property type="molecule type" value="Genomic_DNA"/>
</dbReference>
<reference evidence="1" key="1">
    <citation type="journal article" date="2015" name="Nature">
        <title>Complex archaea that bridge the gap between prokaryotes and eukaryotes.</title>
        <authorList>
            <person name="Spang A."/>
            <person name="Saw J.H."/>
            <person name="Jorgensen S.L."/>
            <person name="Zaremba-Niedzwiedzka K."/>
            <person name="Martijn J."/>
            <person name="Lind A.E."/>
            <person name="van Eijk R."/>
            <person name="Schleper C."/>
            <person name="Guy L."/>
            <person name="Ettema T.J."/>
        </authorList>
    </citation>
    <scope>NUCLEOTIDE SEQUENCE</scope>
</reference>
<name>A0A0F8Z1K0_9ZZZZ</name>
<comment type="caution">
    <text evidence="1">The sequence shown here is derived from an EMBL/GenBank/DDBJ whole genome shotgun (WGS) entry which is preliminary data.</text>
</comment>
<accession>A0A0F8Z1K0</accession>
<evidence type="ECO:0000313" key="1">
    <source>
        <dbReference type="EMBL" id="KKK54001.1"/>
    </source>
</evidence>